<organism evidence="1 2">
    <name type="scientific">Lentinula edodes</name>
    <name type="common">Shiitake mushroom</name>
    <name type="synonym">Lentinus edodes</name>
    <dbReference type="NCBI Taxonomy" id="5353"/>
    <lineage>
        <taxon>Eukaryota</taxon>
        <taxon>Fungi</taxon>
        <taxon>Dikarya</taxon>
        <taxon>Basidiomycota</taxon>
        <taxon>Agaricomycotina</taxon>
        <taxon>Agaricomycetes</taxon>
        <taxon>Agaricomycetidae</taxon>
        <taxon>Agaricales</taxon>
        <taxon>Marasmiineae</taxon>
        <taxon>Omphalotaceae</taxon>
        <taxon>Lentinula</taxon>
    </lineage>
</organism>
<protein>
    <submittedName>
        <fullName evidence="1">Uncharacterized protein</fullName>
    </submittedName>
</protein>
<evidence type="ECO:0000313" key="1">
    <source>
        <dbReference type="EMBL" id="GAW03261.1"/>
    </source>
</evidence>
<accession>A0A1Q3E7W1</accession>
<dbReference type="AlphaFoldDB" id="A0A1Q3E7W1"/>
<name>A0A1Q3E7W1_LENED</name>
<proteinExistence type="predicted"/>
<gene>
    <name evidence="1" type="ORF">LENED_004970</name>
</gene>
<reference evidence="1 2" key="2">
    <citation type="submission" date="2017-02" db="EMBL/GenBank/DDBJ databases">
        <title>A genome survey and senescence transcriptome analysis in Lentinula edodes.</title>
        <authorList>
            <person name="Sakamoto Y."/>
            <person name="Nakade K."/>
            <person name="Sato S."/>
            <person name="Yoshida Y."/>
            <person name="Miyazaki K."/>
            <person name="Natsume S."/>
            <person name="Konno N."/>
        </authorList>
    </citation>
    <scope>NUCLEOTIDE SEQUENCE [LARGE SCALE GENOMIC DNA]</scope>
    <source>
        <strain evidence="1 2">NBRC 111202</strain>
    </source>
</reference>
<sequence length="93" mass="10605">MHEDPKRVSGPRPISLMLPVYDADTIRARGLSNSITVSTLQSLPTLYYNSSTKEIAPLWLSRLNHLHLNIKVMAIDSDYVYAYNHLSILYKCL</sequence>
<dbReference type="Proteomes" id="UP000188533">
    <property type="component" value="Unassembled WGS sequence"/>
</dbReference>
<keyword evidence="2" id="KW-1185">Reference proteome</keyword>
<dbReference type="EMBL" id="BDGU01000140">
    <property type="protein sequence ID" value="GAW03261.1"/>
    <property type="molecule type" value="Genomic_DNA"/>
</dbReference>
<evidence type="ECO:0000313" key="2">
    <source>
        <dbReference type="Proteomes" id="UP000188533"/>
    </source>
</evidence>
<comment type="caution">
    <text evidence="1">The sequence shown here is derived from an EMBL/GenBank/DDBJ whole genome shotgun (WGS) entry which is preliminary data.</text>
</comment>
<reference evidence="1 2" key="1">
    <citation type="submission" date="2016-08" db="EMBL/GenBank/DDBJ databases">
        <authorList>
            <consortium name="Lentinula edodes genome sequencing consortium"/>
            <person name="Sakamoto Y."/>
            <person name="Nakade K."/>
            <person name="Sato S."/>
            <person name="Yoshida Y."/>
            <person name="Miyazaki K."/>
            <person name="Natsume S."/>
            <person name="Konno N."/>
        </authorList>
    </citation>
    <scope>NUCLEOTIDE SEQUENCE [LARGE SCALE GENOMIC DNA]</scope>
    <source>
        <strain evidence="1 2">NBRC 111202</strain>
    </source>
</reference>